<evidence type="ECO:0000256" key="1">
    <source>
        <dbReference type="ARBA" id="ARBA00022729"/>
    </source>
</evidence>
<sequence length="2267" mass="242871">MKNLHILLFLILTFLSFQNYSYSQSPLEIFLETLNTDTSAIAGRVYLDSNGNGTQDIGEPGIEDVTMLIINSNNTGQFATTNQDGDWLINVIPGTTQIFAAINSLPVGVIQTEGTNPTIINVPEPSSEEDPPTINIGSYGFFLVGNLQGKLYLDVNGNGTQDIDEPGIEDVEIFLTDQFGTVQSVVTNELGEWEFQIGAGEVISEINQNDPNFPTGAFQTEGTDPTTTTINPGETVFSENDGFFDAGIIDGTLYLDANGNGSQDPDEQGIANVDVEIETSLNTIIIVTTDANGNWSVTTAVGNTTVNIDETQTNFPTGADQTQGTNPTIYDIETGLTYQQTDGFYESGNLEGRVYLDENANGIQDATEPGIENASIEILKSTGETEIVTSNVDGDWSLEVPIGETTSTIDTSSPNFPTLFIQTEGTNPTTNTILTNQTTSEFDGFVEAAEISGTVYEDANNNGNQDPEENGFNGIQILIEDEFGNTQIITTNADGSWTALVLAGNTTISIDENQPNFPDNAILTEGSNPESILTLQGETYTANFGYFILDEETAEINGNIYLDSNGNGAQDVGEAGIANVEVEITDASNIPFIVETDANGNFTAIVTIDFTGEVTYAINENDPDFPIGAIQTEGTNPTNVVVSEGISNFVGNNGYFVPDPNDEGSLNARVYLDANANGIQDTGEVGIANIDIFITDNFGNTQIIVTNVDGDFSVTVPAGNITYEIDENDPDFPVDAIQTEGNNPTTVFVAPDTDTFGGNNGYFIPDPNLIANLEVHLYVDENGDGTQQPTETNLPNVDIQIEDIFGNIQVIESDANGNINTAIIAGDLTYTIDESDPDFPIGAIQTEGTNPTSLFAAPNTNTFGGDNGFFTPDENIQAILNIHLYVDENGNGSQEPSEANLPDVEVEFVDSFGNTQVIETNANGDISTSLISGDITYEINENDPDFPVDAIQTEGTNPTSLFLPPNTNTFGGNNGFFIPDPANIGTLSVHLYFDENGNGSQQATEPNMPNVGVEITDLFGNTQLVETDANGDFSINVVAGNVAYEIDVNDPDFPTGAIQTEGTNPTLVFVAANTTTFGGNNGFFDFSDSEDEGVVNGLVYLDGNGNGTQDAGENGIENIEIILEDVNGNITSVFTNINGSFESLITEGNAIITINEDDPDFPTGAIQTEGINPTNVLISAGNTINSGNYGYFLPDQNITTTVSTHLYVDENGNGSQDIDEDDLADIDVIFTDTFGNTQTITSNANGDAQATVPTGNVTVLIDEDDPEFPENAIQTEGVNPNTIIALTNQDNFEGNNGFFVPNNEDETILSAHLYLDENGNGTQDINEANLENVAVEVIDNAGTIQNIFTDANGNISLVVAVGNLTYTIDEDDPNIPENAIQTEGTNPTTLVAVANQNNFGGDNGFFVPNEQTSTNVLMNVYLDQNGNGTQDNNEPNLPNIDVNFSDSLGNNTVLTTNVNGEINTVLLAGEITYLIDENDADFPADAIQTEGTNPTTFIALTGQVNQGGSNGYFVPDSNEEAIFSTHVYLDENGNGTQDDNEPDLENVEINIQDFLGNSIDVFTDSNGNITLPVQAGEVTYTINENSGGIPADAVQTEGTNPTTINTVAGENNFGGNNGYFVPEPSVGNVFVITHLYFDENGNGDQDDEEPDMENVEVFISTPSGFQSFFSDGNGNVIAEVPAGEITININELDPNFPIGAIQTEGTNPSTFNVNEGVTLFAGNNGFFIPENEDPTTLSGHLYLDENGNGTQENNEPNLPNIDVIITESDGSQQTVETNPNGDFIANVAAGNTTYLIDEDDIDFPTNAVQTEGTNPTIVNALEGEENFGGNNGYFVPEPSEGNAFIITHLYFDENGNGNQDNGEPNMIDVEVFVTDNNATLSYFSDVNGNIIAEVEAGEITININELDPNFPTGAEQTEGTNPTTINVNEGVTFYVGDNGFFVTNDLNTTIFGHLYLDENANGTQDNNEPNLVNVNIIITDSNGNEQNILTNPNGDFVTNIEPGNVTYLIDETSPNFPTGAIQTEGTNPTTLEALQAENNFGGNNGFFLLTGVIDASVFGHLYQDLDGNGTQDVEEPNLDNIEVEIIDQAGTIYTLFTDNNGNFETELASGFALITINENDPDFPIGAIQTEGNNPTSILLPVNANTDAGNFGFFTEDNGGGTDGPDEDGIEVFNAVSADQDGRNDYFRIEGLSLFPNNNVKIYDRSGVKVYETKNYGFGGNVFRGISEGRISIQKNKRLPTGTYFYLLEYENEDGKQKRKQGYLYLN</sequence>
<gene>
    <name evidence="2" type="ORF">GCM10010831_04880</name>
</gene>
<organism evidence="2 3">
    <name type="scientific">Psychroflexus salis</name>
    <dbReference type="NCBI Taxonomy" id="1526574"/>
    <lineage>
        <taxon>Bacteria</taxon>
        <taxon>Pseudomonadati</taxon>
        <taxon>Bacteroidota</taxon>
        <taxon>Flavobacteriia</taxon>
        <taxon>Flavobacteriales</taxon>
        <taxon>Flavobacteriaceae</taxon>
        <taxon>Psychroflexus</taxon>
    </lineage>
</organism>
<dbReference type="EMBL" id="BMGL01000002">
    <property type="protein sequence ID" value="GGE06367.1"/>
    <property type="molecule type" value="Genomic_DNA"/>
</dbReference>
<dbReference type="Pfam" id="PF13585">
    <property type="entry name" value="CHU_C"/>
    <property type="match status" value="1"/>
</dbReference>
<dbReference type="Gene3D" id="2.60.40.10">
    <property type="entry name" value="Immunoglobulins"/>
    <property type="match status" value="15"/>
</dbReference>
<dbReference type="PANTHER" id="PTHR23303:SF15">
    <property type="entry name" value="COLOSSIN-A"/>
    <property type="match status" value="1"/>
</dbReference>
<evidence type="ECO:0000313" key="2">
    <source>
        <dbReference type="EMBL" id="GGE06367.1"/>
    </source>
</evidence>
<dbReference type="InterPro" id="IPR051417">
    <property type="entry name" value="SDr/BOS_complex"/>
</dbReference>
<protein>
    <recommendedName>
        <fullName evidence="4">Gliding motility-associated C-terminal domain-containing protein</fullName>
    </recommendedName>
</protein>
<keyword evidence="3" id="KW-1185">Reference proteome</keyword>
<accession>A0A917E5H6</accession>
<dbReference type="InterPro" id="IPR013783">
    <property type="entry name" value="Ig-like_fold"/>
</dbReference>
<dbReference type="RefSeq" id="WP_188405171.1">
    <property type="nucleotide sequence ID" value="NZ_BMGL01000002.1"/>
</dbReference>
<evidence type="ECO:0000313" key="3">
    <source>
        <dbReference type="Proteomes" id="UP000599688"/>
    </source>
</evidence>
<evidence type="ECO:0008006" key="4">
    <source>
        <dbReference type="Google" id="ProtNLM"/>
    </source>
</evidence>
<dbReference type="Proteomes" id="UP000599688">
    <property type="component" value="Unassembled WGS sequence"/>
</dbReference>
<comment type="caution">
    <text evidence="2">The sequence shown here is derived from an EMBL/GenBank/DDBJ whole genome shotgun (WGS) entry which is preliminary data.</text>
</comment>
<keyword evidence="1" id="KW-0732">Signal</keyword>
<name>A0A917E5H6_9FLAO</name>
<dbReference type="SUPFAM" id="SSF117074">
    <property type="entry name" value="Hypothetical protein PA1324"/>
    <property type="match status" value="3"/>
</dbReference>
<proteinExistence type="predicted"/>
<reference evidence="2 3" key="1">
    <citation type="journal article" date="2014" name="Int. J. Syst. Evol. Microbiol.">
        <title>Complete genome sequence of Corynebacterium casei LMG S-19264T (=DSM 44701T), isolated from a smear-ripened cheese.</title>
        <authorList>
            <consortium name="US DOE Joint Genome Institute (JGI-PGF)"/>
            <person name="Walter F."/>
            <person name="Albersmeier A."/>
            <person name="Kalinowski J."/>
            <person name="Ruckert C."/>
        </authorList>
    </citation>
    <scope>NUCLEOTIDE SEQUENCE [LARGE SCALE GENOMIC DNA]</scope>
    <source>
        <strain evidence="2 3">CGMCC 1.12925</strain>
    </source>
</reference>
<dbReference type="PANTHER" id="PTHR23303">
    <property type="entry name" value="CARBOXYPEPTIDASE REGULATORY REGION-CONTAINING"/>
    <property type="match status" value="1"/>
</dbReference>